<sequence>MRSAALVTDRSFRQSTIFRHCNMYPIMRDPLPL</sequence>
<name>A0A8S3B7T1_9BILA</name>
<reference evidence="2" key="1">
    <citation type="submission" date="2021-02" db="EMBL/GenBank/DDBJ databases">
        <authorList>
            <person name="Nowell W R."/>
        </authorList>
    </citation>
    <scope>NUCLEOTIDE SEQUENCE</scope>
</reference>
<evidence type="ECO:0000313" key="2">
    <source>
        <dbReference type="EMBL" id="CAF4805610.1"/>
    </source>
</evidence>
<dbReference type="EMBL" id="CAJOBI010102625">
    <property type="protein sequence ID" value="CAF4595528.1"/>
    <property type="molecule type" value="Genomic_DNA"/>
</dbReference>
<evidence type="ECO:0000313" key="1">
    <source>
        <dbReference type="EMBL" id="CAF4595528.1"/>
    </source>
</evidence>
<accession>A0A8S3B7T1</accession>
<comment type="caution">
    <text evidence="2">The sequence shown here is derived from an EMBL/GenBank/DDBJ whole genome shotgun (WGS) entry which is preliminary data.</text>
</comment>
<dbReference type="EMBL" id="CAJOBH010141102">
    <property type="protein sequence ID" value="CAF4805610.1"/>
    <property type="molecule type" value="Genomic_DNA"/>
</dbReference>
<feature type="non-terminal residue" evidence="2">
    <location>
        <position position="33"/>
    </location>
</feature>
<gene>
    <name evidence="2" type="ORF">BYL167_LOCUS48336</name>
    <name evidence="1" type="ORF">SMN809_LOCUS38857</name>
</gene>
<dbReference type="AlphaFoldDB" id="A0A8S3B7T1"/>
<protein>
    <submittedName>
        <fullName evidence="2">Uncharacterized protein</fullName>
    </submittedName>
</protein>
<organism evidence="2 3">
    <name type="scientific">Rotaria magnacalcarata</name>
    <dbReference type="NCBI Taxonomy" id="392030"/>
    <lineage>
        <taxon>Eukaryota</taxon>
        <taxon>Metazoa</taxon>
        <taxon>Spiralia</taxon>
        <taxon>Gnathifera</taxon>
        <taxon>Rotifera</taxon>
        <taxon>Eurotatoria</taxon>
        <taxon>Bdelloidea</taxon>
        <taxon>Philodinida</taxon>
        <taxon>Philodinidae</taxon>
        <taxon>Rotaria</taxon>
    </lineage>
</organism>
<evidence type="ECO:0000313" key="3">
    <source>
        <dbReference type="Proteomes" id="UP000681967"/>
    </source>
</evidence>
<dbReference type="Proteomes" id="UP000676336">
    <property type="component" value="Unassembled WGS sequence"/>
</dbReference>
<dbReference type="Proteomes" id="UP000681967">
    <property type="component" value="Unassembled WGS sequence"/>
</dbReference>
<proteinExistence type="predicted"/>